<protein>
    <submittedName>
        <fullName evidence="1">Uncharacterized protein</fullName>
    </submittedName>
</protein>
<dbReference type="EMBL" id="QTSX02000322">
    <property type="protein sequence ID" value="KAJ9087180.1"/>
    <property type="molecule type" value="Genomic_DNA"/>
</dbReference>
<dbReference type="Proteomes" id="UP001165960">
    <property type="component" value="Unassembled WGS sequence"/>
</dbReference>
<accession>A0ACC2UKD8</accession>
<name>A0ACC2UKD8_9FUNG</name>
<organism evidence="1 2">
    <name type="scientific">Entomophthora muscae</name>
    <dbReference type="NCBI Taxonomy" id="34485"/>
    <lineage>
        <taxon>Eukaryota</taxon>
        <taxon>Fungi</taxon>
        <taxon>Fungi incertae sedis</taxon>
        <taxon>Zoopagomycota</taxon>
        <taxon>Entomophthoromycotina</taxon>
        <taxon>Entomophthoromycetes</taxon>
        <taxon>Entomophthorales</taxon>
        <taxon>Entomophthoraceae</taxon>
        <taxon>Entomophthora</taxon>
    </lineage>
</organism>
<keyword evidence="2" id="KW-1185">Reference proteome</keyword>
<comment type="caution">
    <text evidence="1">The sequence shown here is derived from an EMBL/GenBank/DDBJ whole genome shotgun (WGS) entry which is preliminary data.</text>
</comment>
<sequence>MIHEIFKIEGEPIYAADSLTGYHFRVNTHLLFIIGNVIFIWLYTPHLINYNKPPLYFTLKKRKKPKIKSKMAMSKKSKTKSKDPKTKEHMTKGPKTKKSKTILKTSYYTEDF</sequence>
<gene>
    <name evidence="1" type="ORF">DSO57_1035687</name>
</gene>
<proteinExistence type="predicted"/>
<reference evidence="1" key="1">
    <citation type="submission" date="2022-04" db="EMBL/GenBank/DDBJ databases">
        <title>Genome of the entomopathogenic fungus Entomophthora muscae.</title>
        <authorList>
            <person name="Elya C."/>
            <person name="Lovett B.R."/>
            <person name="Lee E."/>
            <person name="Macias A.M."/>
            <person name="Hajek A.E."/>
            <person name="De Bivort B.L."/>
            <person name="Kasson M.T."/>
            <person name="De Fine Licht H.H."/>
            <person name="Stajich J.E."/>
        </authorList>
    </citation>
    <scope>NUCLEOTIDE SEQUENCE</scope>
    <source>
        <strain evidence="1">Berkeley</strain>
    </source>
</reference>
<evidence type="ECO:0000313" key="2">
    <source>
        <dbReference type="Proteomes" id="UP001165960"/>
    </source>
</evidence>
<evidence type="ECO:0000313" key="1">
    <source>
        <dbReference type="EMBL" id="KAJ9087180.1"/>
    </source>
</evidence>